<dbReference type="SUPFAM" id="SSF53474">
    <property type="entry name" value="alpha/beta-Hydrolases"/>
    <property type="match status" value="1"/>
</dbReference>
<dbReference type="EC" id="3.1.1.1" evidence="2"/>
<keyword evidence="3" id="KW-1185">Reference proteome</keyword>
<dbReference type="InterPro" id="IPR050266">
    <property type="entry name" value="AB_hydrolase_sf"/>
</dbReference>
<dbReference type="GO" id="GO:0106435">
    <property type="term" value="F:carboxylesterase activity"/>
    <property type="evidence" value="ECO:0007669"/>
    <property type="project" value="UniProtKB-EC"/>
</dbReference>
<dbReference type="Gene3D" id="3.40.50.1820">
    <property type="entry name" value="alpha/beta hydrolase"/>
    <property type="match status" value="1"/>
</dbReference>
<gene>
    <name evidence="2" type="primary">ybfK</name>
    <name evidence="2" type="ORF">DEAC_c39080</name>
</gene>
<feature type="domain" description="AB hydrolase-1" evidence="1">
    <location>
        <begin position="16"/>
        <end position="244"/>
    </location>
</feature>
<evidence type="ECO:0000313" key="3">
    <source>
        <dbReference type="Proteomes" id="UP000036356"/>
    </source>
</evidence>
<dbReference type="PRINTS" id="PR00111">
    <property type="entry name" value="ABHYDROLASE"/>
</dbReference>
<dbReference type="Proteomes" id="UP000036356">
    <property type="component" value="Unassembled WGS sequence"/>
</dbReference>
<dbReference type="InterPro" id="IPR029058">
    <property type="entry name" value="AB_hydrolase_fold"/>
</dbReference>
<dbReference type="STRING" id="476652.DEAC_c39080"/>
<accession>A0A0J1FMB1</accession>
<dbReference type="EMBL" id="LDZY01000017">
    <property type="protein sequence ID" value="KLU64093.1"/>
    <property type="molecule type" value="Genomic_DNA"/>
</dbReference>
<proteinExistence type="predicted"/>
<evidence type="ECO:0000259" key="1">
    <source>
        <dbReference type="Pfam" id="PF12697"/>
    </source>
</evidence>
<keyword evidence="2" id="KW-0378">Hydrolase</keyword>
<dbReference type="InterPro" id="IPR000073">
    <property type="entry name" value="AB_hydrolase_1"/>
</dbReference>
<dbReference type="Pfam" id="PF12697">
    <property type="entry name" value="Abhydrolase_6"/>
    <property type="match status" value="1"/>
</dbReference>
<reference evidence="2 3" key="1">
    <citation type="submission" date="2015-06" db="EMBL/GenBank/DDBJ databases">
        <title>Draft genome of the moderately acidophilic sulfate reducer Candidatus Desulfosporosinus acididurans strain M1.</title>
        <authorList>
            <person name="Poehlein A."/>
            <person name="Petzsch P."/>
            <person name="Johnson B.D."/>
            <person name="Schloemann M."/>
            <person name="Daniel R."/>
            <person name="Muehling M."/>
        </authorList>
    </citation>
    <scope>NUCLEOTIDE SEQUENCE [LARGE SCALE GENOMIC DNA]</scope>
    <source>
        <strain evidence="2 3">M1</strain>
    </source>
</reference>
<organism evidence="2 3">
    <name type="scientific">Desulfosporosinus acididurans</name>
    <dbReference type="NCBI Taxonomy" id="476652"/>
    <lineage>
        <taxon>Bacteria</taxon>
        <taxon>Bacillati</taxon>
        <taxon>Bacillota</taxon>
        <taxon>Clostridia</taxon>
        <taxon>Eubacteriales</taxon>
        <taxon>Desulfitobacteriaceae</taxon>
        <taxon>Desulfosporosinus</taxon>
    </lineage>
</organism>
<evidence type="ECO:0000313" key="2">
    <source>
        <dbReference type="EMBL" id="KLU64093.1"/>
    </source>
</evidence>
<comment type="caution">
    <text evidence="2">The sequence shown here is derived from an EMBL/GenBank/DDBJ whole genome shotgun (WGS) entry which is preliminary data.</text>
</comment>
<dbReference type="PATRIC" id="fig|476652.3.peg.4136"/>
<name>A0A0J1FMB1_9FIRM</name>
<protein>
    <submittedName>
        <fullName evidence="2">Carboxylesterase YbfK</fullName>
        <ecNumber evidence="2">3.1.1.1</ecNumber>
    </submittedName>
</protein>
<dbReference type="PANTHER" id="PTHR43798">
    <property type="entry name" value="MONOACYLGLYCEROL LIPASE"/>
    <property type="match status" value="1"/>
</dbReference>
<sequence>MTMYFEETGNRSMPSIVFIHGGGISGWIWHKQVEHFSDYHCLVPDLPEHGKSINEGPFNLRDCADRIAELIENTTNHRKAHVVGHSLGGKVVIELLARRPDLVDHAVVASALSRPMYLLSLVHTPFIYKLSAAMLRNKAMQSFIVKQFKFLDKVSIDNCMADFRRLTADSLYRLYDQLYQFGKIPIFELKHANVPTLILAGEKEPKAMKQSAADIVEALPRSRGIIINGADHTYPWTASDKFNDLIRMWINDKI</sequence>
<dbReference type="AlphaFoldDB" id="A0A0J1FMB1"/>
<dbReference type="RefSeq" id="WP_047811690.1">
    <property type="nucleotide sequence ID" value="NZ_LDZY01000017.1"/>
</dbReference>